<dbReference type="KEGG" id="dsl:Dacsa_2741"/>
<dbReference type="RefSeq" id="WP_015230305.1">
    <property type="nucleotide sequence ID" value="NC_019780.1"/>
</dbReference>
<proteinExistence type="predicted"/>
<dbReference type="STRING" id="13035.Dacsa_2741"/>
<dbReference type="EMBL" id="CP003944">
    <property type="protein sequence ID" value="AFZ51316.1"/>
    <property type="molecule type" value="Genomic_DNA"/>
</dbReference>
<dbReference type="HOGENOM" id="CLU_2896605_0_0_3"/>
<evidence type="ECO:0000313" key="2">
    <source>
        <dbReference type="Proteomes" id="UP000010482"/>
    </source>
</evidence>
<dbReference type="Proteomes" id="UP000010482">
    <property type="component" value="Chromosome"/>
</dbReference>
<gene>
    <name evidence="1" type="ORF">Dacsa_2741</name>
</gene>
<sequence length="62" mass="7645">MEHLSKINFLYTGRTIPSQSERKRIYEQKEKEQQEQREQKLRELRLLGESHPEKILKETNYQ</sequence>
<name>K9YWL8_DACS8</name>
<organism evidence="1 2">
    <name type="scientific">Dactylococcopsis salina (strain PCC 8305)</name>
    <name type="common">Myxobactron salinum</name>
    <dbReference type="NCBI Taxonomy" id="13035"/>
    <lineage>
        <taxon>Bacteria</taxon>
        <taxon>Bacillati</taxon>
        <taxon>Cyanobacteriota</taxon>
        <taxon>Cyanophyceae</taxon>
        <taxon>Nodosilineales</taxon>
        <taxon>Cymatolegaceae</taxon>
        <taxon>Dactylococcopsis</taxon>
    </lineage>
</organism>
<protein>
    <submittedName>
        <fullName evidence="1">Uncharacterized protein</fullName>
    </submittedName>
</protein>
<dbReference type="AlphaFoldDB" id="K9YWL8"/>
<keyword evidence="2" id="KW-1185">Reference proteome</keyword>
<accession>K9YWL8</accession>
<reference evidence="1" key="1">
    <citation type="submission" date="2012-04" db="EMBL/GenBank/DDBJ databases">
        <title>Finished genome of Dactylococcopsis salina PCC 8305.</title>
        <authorList>
            <consortium name="US DOE Joint Genome Institute"/>
            <person name="Gugger M."/>
            <person name="Coursin T."/>
            <person name="Rippka R."/>
            <person name="Tandeau De Marsac N."/>
            <person name="Huntemann M."/>
            <person name="Wei C.-L."/>
            <person name="Han J."/>
            <person name="Detter J.C."/>
            <person name="Han C."/>
            <person name="Tapia R."/>
            <person name="Daligault H."/>
            <person name="Chen A."/>
            <person name="Krypides N."/>
            <person name="Mavromatis K."/>
            <person name="Markowitz V."/>
            <person name="Szeto E."/>
            <person name="Ivanova N."/>
            <person name="Ovchinnikova G."/>
            <person name="Pagani I."/>
            <person name="Pati A."/>
            <person name="Goodwin L."/>
            <person name="Peters L."/>
            <person name="Pitluck S."/>
            <person name="Woyke T."/>
            <person name="Kerfeld C."/>
        </authorList>
    </citation>
    <scope>NUCLEOTIDE SEQUENCE [LARGE SCALE GENOMIC DNA]</scope>
    <source>
        <strain evidence="1">PCC 8305</strain>
    </source>
</reference>
<evidence type="ECO:0000313" key="1">
    <source>
        <dbReference type="EMBL" id="AFZ51316.1"/>
    </source>
</evidence>